<organism evidence="2 3">
    <name type="scientific">Diplocarpon coronariae</name>
    <dbReference type="NCBI Taxonomy" id="2795749"/>
    <lineage>
        <taxon>Eukaryota</taxon>
        <taxon>Fungi</taxon>
        <taxon>Dikarya</taxon>
        <taxon>Ascomycota</taxon>
        <taxon>Pezizomycotina</taxon>
        <taxon>Leotiomycetes</taxon>
        <taxon>Helotiales</taxon>
        <taxon>Drepanopezizaceae</taxon>
        <taxon>Diplocarpon</taxon>
    </lineage>
</organism>
<sequence length="100" mass="10475">MVSLYQVAPRSKPAVAVAVVVAVAVAFQRLLPVPVTSWVPPTVYMISSCACVGDETSAKLSGLAQRLFGGIKWDKARQRTAHPTQPQPNPNPTGGPPPSG</sequence>
<reference evidence="2 3" key="1">
    <citation type="submission" date="2017-04" db="EMBL/GenBank/DDBJ databases">
        <title>Draft genome sequence of Marssonina coronaria NL1: causal agent of apple blotch.</title>
        <authorList>
            <person name="Cheng Q."/>
        </authorList>
    </citation>
    <scope>NUCLEOTIDE SEQUENCE [LARGE SCALE GENOMIC DNA]</scope>
    <source>
        <strain evidence="2 3">NL1</strain>
    </source>
</reference>
<feature type="region of interest" description="Disordered" evidence="1">
    <location>
        <begin position="74"/>
        <end position="100"/>
    </location>
</feature>
<gene>
    <name evidence="2" type="ORF">B2J93_756</name>
</gene>
<evidence type="ECO:0000256" key="1">
    <source>
        <dbReference type="SAM" id="MobiDB-lite"/>
    </source>
</evidence>
<feature type="compositionally biased region" description="Pro residues" evidence="1">
    <location>
        <begin position="85"/>
        <end position="100"/>
    </location>
</feature>
<dbReference type="AlphaFoldDB" id="A0A218YZH2"/>
<dbReference type="EMBL" id="MZNU01000322">
    <property type="protein sequence ID" value="OWP00445.1"/>
    <property type="molecule type" value="Genomic_DNA"/>
</dbReference>
<accession>A0A218YZH2</accession>
<evidence type="ECO:0000313" key="2">
    <source>
        <dbReference type="EMBL" id="OWP00445.1"/>
    </source>
</evidence>
<evidence type="ECO:0000313" key="3">
    <source>
        <dbReference type="Proteomes" id="UP000242519"/>
    </source>
</evidence>
<keyword evidence="3" id="KW-1185">Reference proteome</keyword>
<comment type="caution">
    <text evidence="2">The sequence shown here is derived from an EMBL/GenBank/DDBJ whole genome shotgun (WGS) entry which is preliminary data.</text>
</comment>
<name>A0A218YZH2_9HELO</name>
<proteinExistence type="predicted"/>
<dbReference type="Proteomes" id="UP000242519">
    <property type="component" value="Unassembled WGS sequence"/>
</dbReference>
<dbReference type="InParanoid" id="A0A218YZH2"/>
<protein>
    <submittedName>
        <fullName evidence="2">Uncharacterized protein</fullName>
    </submittedName>
</protein>